<gene>
    <name evidence="1" type="ORF">LSAT_V11C800445850</name>
</gene>
<dbReference type="SUPFAM" id="SSF48264">
    <property type="entry name" value="Cytochrome P450"/>
    <property type="match status" value="1"/>
</dbReference>
<comment type="caution">
    <text evidence="1">The sequence shown here is derived from an EMBL/GenBank/DDBJ whole genome shotgun (WGS) entry which is preliminary data.</text>
</comment>
<dbReference type="Pfam" id="PF00067">
    <property type="entry name" value="p450"/>
    <property type="match status" value="1"/>
</dbReference>
<dbReference type="Proteomes" id="UP000235145">
    <property type="component" value="Unassembled WGS sequence"/>
</dbReference>
<evidence type="ECO:0000313" key="2">
    <source>
        <dbReference type="Proteomes" id="UP000235145"/>
    </source>
</evidence>
<keyword evidence="2" id="KW-1185">Reference proteome</keyword>
<dbReference type="GO" id="GO:0005506">
    <property type="term" value="F:iron ion binding"/>
    <property type="evidence" value="ECO:0007669"/>
    <property type="project" value="InterPro"/>
</dbReference>
<accession>A0A9R1UN29</accession>
<evidence type="ECO:0000313" key="1">
    <source>
        <dbReference type="EMBL" id="KAJ0190169.1"/>
    </source>
</evidence>
<proteinExistence type="predicted"/>
<name>A0A9R1UN29_LACSA</name>
<dbReference type="InterPro" id="IPR036396">
    <property type="entry name" value="Cyt_P450_sf"/>
</dbReference>
<dbReference type="GO" id="GO:0020037">
    <property type="term" value="F:heme binding"/>
    <property type="evidence" value="ECO:0007669"/>
    <property type="project" value="InterPro"/>
</dbReference>
<dbReference type="Gene3D" id="1.10.630.10">
    <property type="entry name" value="Cytochrome P450"/>
    <property type="match status" value="1"/>
</dbReference>
<reference evidence="1 2" key="1">
    <citation type="journal article" date="2017" name="Nat. Commun.">
        <title>Genome assembly with in vitro proximity ligation data and whole-genome triplication in lettuce.</title>
        <authorList>
            <person name="Reyes-Chin-Wo S."/>
            <person name="Wang Z."/>
            <person name="Yang X."/>
            <person name="Kozik A."/>
            <person name="Arikit S."/>
            <person name="Song C."/>
            <person name="Xia L."/>
            <person name="Froenicke L."/>
            <person name="Lavelle D.O."/>
            <person name="Truco M.J."/>
            <person name="Xia R."/>
            <person name="Zhu S."/>
            <person name="Xu C."/>
            <person name="Xu H."/>
            <person name="Xu X."/>
            <person name="Cox K."/>
            <person name="Korf I."/>
            <person name="Meyers B.C."/>
            <person name="Michelmore R.W."/>
        </authorList>
    </citation>
    <scope>NUCLEOTIDE SEQUENCE [LARGE SCALE GENOMIC DNA]</scope>
    <source>
        <strain evidence="2">cv. Salinas</strain>
        <tissue evidence="1">Seedlings</tissue>
    </source>
</reference>
<dbReference type="InterPro" id="IPR001128">
    <property type="entry name" value="Cyt_P450"/>
</dbReference>
<protein>
    <submittedName>
        <fullName evidence="1">Uncharacterized protein</fullName>
    </submittedName>
</protein>
<dbReference type="PANTHER" id="PTHR24299">
    <property type="entry name" value="CYTOCHROME P450 FAMILY 1"/>
    <property type="match status" value="1"/>
</dbReference>
<sequence>MFTDNSLDINQHLRRRKVQDLVAYCRKASMCKDPIDIGRAAFRTTLNLLSNIIFSTDLRDPYEDSGKELKELVGNIMFEDGKPNLVDFFRVLKKIDPQGIRRRMTHYFGKIFETFEELIEERLEMNRSKHDDVMDVCLKINKENPDEINQAHIKSLFLALAYRSKGLKF</sequence>
<organism evidence="1 2">
    <name type="scientific">Lactuca sativa</name>
    <name type="common">Garden lettuce</name>
    <dbReference type="NCBI Taxonomy" id="4236"/>
    <lineage>
        <taxon>Eukaryota</taxon>
        <taxon>Viridiplantae</taxon>
        <taxon>Streptophyta</taxon>
        <taxon>Embryophyta</taxon>
        <taxon>Tracheophyta</taxon>
        <taxon>Spermatophyta</taxon>
        <taxon>Magnoliopsida</taxon>
        <taxon>eudicotyledons</taxon>
        <taxon>Gunneridae</taxon>
        <taxon>Pentapetalae</taxon>
        <taxon>asterids</taxon>
        <taxon>campanulids</taxon>
        <taxon>Asterales</taxon>
        <taxon>Asteraceae</taxon>
        <taxon>Cichorioideae</taxon>
        <taxon>Cichorieae</taxon>
        <taxon>Lactucinae</taxon>
        <taxon>Lactuca</taxon>
    </lineage>
</organism>
<dbReference type="GO" id="GO:0016712">
    <property type="term" value="F:oxidoreductase activity, acting on paired donors, with incorporation or reduction of molecular oxygen, reduced flavin or flavoprotein as one donor, and incorporation of one atom of oxygen"/>
    <property type="evidence" value="ECO:0000318"/>
    <property type="project" value="GO_Central"/>
</dbReference>
<dbReference type="EMBL" id="NBSK02000008">
    <property type="protein sequence ID" value="KAJ0190169.1"/>
    <property type="molecule type" value="Genomic_DNA"/>
</dbReference>
<dbReference type="PANTHER" id="PTHR24299:SF59">
    <property type="entry name" value="CYTOCHROME P450 SUPERFAMILY PROTEIN"/>
    <property type="match status" value="1"/>
</dbReference>
<dbReference type="AlphaFoldDB" id="A0A9R1UN29"/>